<protein>
    <submittedName>
        <fullName evidence="1">Phosphohydrolase, MutT/nudix family protein</fullName>
    </submittedName>
</protein>
<dbReference type="AlphaFoldDB" id="A0A829H6F6"/>
<reference evidence="1 2" key="1">
    <citation type="journal article" date="2013" name="PLoS ONE">
        <title>Lactobacillus paracasei comparative genomics: towards species pan-genome definition and exploitation of diversity.</title>
        <authorList>
            <person name="Smokvina T."/>
            <person name="Wels M."/>
            <person name="Polka J."/>
            <person name="Chervaux C."/>
            <person name="Brisse S."/>
            <person name="Boekhorst J."/>
            <person name="van Hylckama Vlieg J.E."/>
            <person name="Siezen R.J."/>
        </authorList>
    </citation>
    <scope>NUCLEOTIDE SEQUENCE [LARGE SCALE GENOMIC DNA]</scope>
    <source>
        <strain evidence="1 2">Lpp41</strain>
    </source>
</reference>
<dbReference type="GO" id="GO:0016787">
    <property type="term" value="F:hydrolase activity"/>
    <property type="evidence" value="ECO:0007669"/>
    <property type="project" value="UniProtKB-KW"/>
</dbReference>
<evidence type="ECO:0000313" key="2">
    <source>
        <dbReference type="Proteomes" id="UP000014244"/>
    </source>
</evidence>
<proteinExistence type="predicted"/>
<name>A0A829H6F6_LACPA</name>
<keyword evidence="1" id="KW-0378">Hydrolase</keyword>
<dbReference type="Proteomes" id="UP000014244">
    <property type="component" value="Unassembled WGS sequence"/>
</dbReference>
<organism evidence="1 2">
    <name type="scientific">Lacticaseibacillus paracasei subsp. paracasei Lpp41</name>
    <dbReference type="NCBI Taxonomy" id="1256208"/>
    <lineage>
        <taxon>Bacteria</taxon>
        <taxon>Bacillati</taxon>
        <taxon>Bacillota</taxon>
        <taxon>Bacilli</taxon>
        <taxon>Lactobacillales</taxon>
        <taxon>Lactobacillaceae</taxon>
        <taxon>Lacticaseibacillus</taxon>
    </lineage>
</organism>
<evidence type="ECO:0000313" key="1">
    <source>
        <dbReference type="EMBL" id="EPC73106.1"/>
    </source>
</evidence>
<feature type="non-terminal residue" evidence="1">
    <location>
        <position position="1"/>
    </location>
</feature>
<dbReference type="EMBL" id="ANKE01000364">
    <property type="protein sequence ID" value="EPC73106.1"/>
    <property type="molecule type" value="Genomic_DNA"/>
</dbReference>
<gene>
    <name evidence="1" type="ORF">Lpp41_07838</name>
</gene>
<sequence length="25" mass="2977">DQLPPLFNQQSRDMISFVQAYLQTH</sequence>
<accession>A0A829H6F6</accession>
<comment type="caution">
    <text evidence="1">The sequence shown here is derived from an EMBL/GenBank/DDBJ whole genome shotgun (WGS) entry which is preliminary data.</text>
</comment>